<dbReference type="STRING" id="454130.A0A0U5GJG7"/>
<keyword evidence="3" id="KW-0963">Cytoplasm</keyword>
<dbReference type="GO" id="GO:0051301">
    <property type="term" value="P:cell division"/>
    <property type="evidence" value="ECO:0007669"/>
    <property type="project" value="UniProtKB-KW"/>
</dbReference>
<dbReference type="GO" id="GO:0005874">
    <property type="term" value="C:microtubule"/>
    <property type="evidence" value="ECO:0007669"/>
    <property type="project" value="UniProtKB-KW"/>
</dbReference>
<organism evidence="11 12">
    <name type="scientific">Aspergillus calidoustus</name>
    <dbReference type="NCBI Taxonomy" id="454130"/>
    <lineage>
        <taxon>Eukaryota</taxon>
        <taxon>Fungi</taxon>
        <taxon>Dikarya</taxon>
        <taxon>Ascomycota</taxon>
        <taxon>Pezizomycotina</taxon>
        <taxon>Eurotiomycetes</taxon>
        <taxon>Eurotiomycetidae</taxon>
        <taxon>Eurotiales</taxon>
        <taxon>Aspergillaceae</taxon>
        <taxon>Aspergillus</taxon>
        <taxon>Aspergillus subgen. Nidulantes</taxon>
    </lineage>
</organism>
<comment type="subcellular location">
    <subcellularLocation>
        <location evidence="1">Cytoplasm</location>
        <location evidence="1">Cytoskeleton</location>
        <location evidence="1">Spindle</location>
    </subcellularLocation>
</comment>
<keyword evidence="5" id="KW-0493">Microtubule</keyword>
<keyword evidence="4" id="KW-0132">Cell division</keyword>
<gene>
    <name evidence="11" type="ORF">ASPCAL02054</name>
</gene>
<dbReference type="Pfam" id="PF25762">
    <property type="entry name" value="HAUS1"/>
    <property type="match status" value="1"/>
</dbReference>
<dbReference type="InterPro" id="IPR026243">
    <property type="entry name" value="HAUS1"/>
</dbReference>
<proteinExistence type="inferred from homology"/>
<protein>
    <recommendedName>
        <fullName evidence="13">HAUS augmin-like complex subunit 1</fullName>
    </recommendedName>
</protein>
<evidence type="ECO:0000256" key="10">
    <source>
        <dbReference type="SAM" id="Coils"/>
    </source>
</evidence>
<accession>A0A0U5GJG7</accession>
<evidence type="ECO:0000313" key="12">
    <source>
        <dbReference type="Proteomes" id="UP000054771"/>
    </source>
</evidence>
<dbReference type="PANTHER" id="PTHR31570:SF1">
    <property type="entry name" value="HAUS AUGMIN-LIKE COMPLEX SUBUNIT 1"/>
    <property type="match status" value="1"/>
</dbReference>
<reference evidence="12" key="1">
    <citation type="journal article" date="2016" name="Genome Announc.">
        <title>Draft genome sequences of fungus Aspergillus calidoustus.</title>
        <authorList>
            <person name="Horn F."/>
            <person name="Linde J."/>
            <person name="Mattern D.J."/>
            <person name="Walther G."/>
            <person name="Guthke R."/>
            <person name="Scherlach K."/>
            <person name="Martin K."/>
            <person name="Brakhage A.A."/>
            <person name="Petzke L."/>
            <person name="Valiante V."/>
        </authorList>
    </citation>
    <scope>NUCLEOTIDE SEQUENCE [LARGE SCALE GENOMIC DNA]</scope>
    <source>
        <strain evidence="12">SF006504</strain>
    </source>
</reference>
<evidence type="ECO:0000256" key="2">
    <source>
        <dbReference type="ARBA" id="ARBA00005479"/>
    </source>
</evidence>
<dbReference type="GO" id="GO:0070652">
    <property type="term" value="C:HAUS complex"/>
    <property type="evidence" value="ECO:0007669"/>
    <property type="project" value="InterPro"/>
</dbReference>
<comment type="similarity">
    <text evidence="2">Belongs to the HAUS1 family.</text>
</comment>
<dbReference type="PANTHER" id="PTHR31570">
    <property type="entry name" value="HAUS AUGMIN-LIKE COMPLEX SUBUNIT 1"/>
    <property type="match status" value="1"/>
</dbReference>
<dbReference type="OMA" id="QAKDWAY"/>
<keyword evidence="12" id="KW-1185">Reference proteome</keyword>
<dbReference type="OrthoDB" id="5372507at2759"/>
<evidence type="ECO:0000256" key="6">
    <source>
        <dbReference type="ARBA" id="ARBA00022776"/>
    </source>
</evidence>
<evidence type="ECO:0000256" key="8">
    <source>
        <dbReference type="ARBA" id="ARBA00023212"/>
    </source>
</evidence>
<name>A0A0U5GJG7_ASPCI</name>
<dbReference type="GO" id="GO:0005819">
    <property type="term" value="C:spindle"/>
    <property type="evidence" value="ECO:0007669"/>
    <property type="project" value="UniProtKB-SubCell"/>
</dbReference>
<dbReference type="EMBL" id="CDMC01000002">
    <property type="protein sequence ID" value="CEN59609.1"/>
    <property type="molecule type" value="Genomic_DNA"/>
</dbReference>
<dbReference type="GO" id="GO:0005829">
    <property type="term" value="C:cytosol"/>
    <property type="evidence" value="ECO:0007669"/>
    <property type="project" value="TreeGrafter"/>
</dbReference>
<dbReference type="GO" id="GO:0051225">
    <property type="term" value="P:spindle assembly"/>
    <property type="evidence" value="ECO:0007669"/>
    <property type="project" value="InterPro"/>
</dbReference>
<evidence type="ECO:0000256" key="9">
    <source>
        <dbReference type="ARBA" id="ARBA00023306"/>
    </source>
</evidence>
<keyword evidence="8" id="KW-0206">Cytoskeleton</keyword>
<keyword evidence="7 10" id="KW-0175">Coiled coil</keyword>
<keyword evidence="9" id="KW-0131">Cell cycle</keyword>
<feature type="coiled-coil region" evidence="10">
    <location>
        <begin position="254"/>
        <end position="281"/>
    </location>
</feature>
<evidence type="ECO:0000313" key="11">
    <source>
        <dbReference type="EMBL" id="CEN59609.1"/>
    </source>
</evidence>
<evidence type="ECO:0000256" key="5">
    <source>
        <dbReference type="ARBA" id="ARBA00022701"/>
    </source>
</evidence>
<dbReference type="Proteomes" id="UP000054771">
    <property type="component" value="Unassembled WGS sequence"/>
</dbReference>
<evidence type="ECO:0000256" key="3">
    <source>
        <dbReference type="ARBA" id="ARBA00022490"/>
    </source>
</evidence>
<evidence type="ECO:0000256" key="7">
    <source>
        <dbReference type="ARBA" id="ARBA00023054"/>
    </source>
</evidence>
<evidence type="ECO:0000256" key="1">
    <source>
        <dbReference type="ARBA" id="ARBA00004186"/>
    </source>
</evidence>
<keyword evidence="6" id="KW-0498">Mitosis</keyword>
<sequence>MDSPLASPTKARQAAIQAKDWAYVNSWLTRQYAPKPVPRFERNEDTLRTLLTLAAANEAADEEAELLHNARQETIEGFKAREKTEEKHKVDLLNEVEHYLNDKGMRDLEDLAETAAVLGGLGARTKDVRQLIIELTREEFEMQEQMKRVETMHGYLKKELAALHEQLEELKSNPAFETPANLPALTAEWTRSTKLLNAKVGEYQDRAAALQRSRNKGPTLEDVVSEEAQVSSMLESVKSLEARIQMFHDLPKDLRGARAKYRELEAELNQVIQQRDSMLEHLVEG</sequence>
<evidence type="ECO:0008006" key="13">
    <source>
        <dbReference type="Google" id="ProtNLM"/>
    </source>
</evidence>
<evidence type="ECO:0000256" key="4">
    <source>
        <dbReference type="ARBA" id="ARBA00022618"/>
    </source>
</evidence>
<dbReference type="AlphaFoldDB" id="A0A0U5GJG7"/>